<sequence length="325" mass="32734">MAKRYGSRTAIAGIAALAIAAPSVYAVAAEGNDNTGTGNPESAQVSSAQSGASETPKSGASETPKSGASETPKSGASETPKSGASETPKSGASETPKSGASETPKSGESAASQTSGQPQPSGSTTTSTSAAPTDEVTLSTAKQLAAAGIKTKNARVLGVTVDASKFVDAPKGSKVTWAKKPTEQDPKGIVKIELKDGTVYYAEVTANFGTANGQSSLAVNAPKTVGYILIGISLLGLIASQIPFPGLKEFNTQLQQQIGLFNPALASQADKVVPVIGGLTGLLGLITGIIFAVKGQDQKLDEAKNSSVQVKDKDGNVTSSLPKKK</sequence>
<feature type="region of interest" description="Disordered" evidence="1">
    <location>
        <begin position="303"/>
        <end position="325"/>
    </location>
</feature>
<feature type="signal peptide" evidence="3">
    <location>
        <begin position="1"/>
        <end position="28"/>
    </location>
</feature>
<gene>
    <name evidence="4" type="ORF">IW254_001889</name>
</gene>
<feature type="region of interest" description="Disordered" evidence="1">
    <location>
        <begin position="30"/>
        <end position="135"/>
    </location>
</feature>
<proteinExistence type="predicted"/>
<feature type="compositionally biased region" description="Polar residues" evidence="1">
    <location>
        <begin position="32"/>
        <end position="41"/>
    </location>
</feature>
<evidence type="ECO:0000313" key="4">
    <source>
        <dbReference type="EMBL" id="MBG6122920.1"/>
    </source>
</evidence>
<name>A0A931E3G2_9CORY</name>
<organism evidence="4 5">
    <name type="scientific">Corynebacterium aquatimens</name>
    <dbReference type="NCBI Taxonomy" id="1190508"/>
    <lineage>
        <taxon>Bacteria</taxon>
        <taxon>Bacillati</taxon>
        <taxon>Actinomycetota</taxon>
        <taxon>Actinomycetes</taxon>
        <taxon>Mycobacteriales</taxon>
        <taxon>Corynebacteriaceae</taxon>
        <taxon>Corynebacterium</taxon>
    </lineage>
</organism>
<keyword evidence="3" id="KW-0732">Signal</keyword>
<keyword evidence="5" id="KW-1185">Reference proteome</keyword>
<feature type="compositionally biased region" description="Polar residues" evidence="1">
    <location>
        <begin position="316"/>
        <end position="325"/>
    </location>
</feature>
<feature type="compositionally biased region" description="Polar residues" evidence="1">
    <location>
        <begin position="55"/>
        <end position="106"/>
    </location>
</feature>
<accession>A0A931E3G2</accession>
<protein>
    <submittedName>
        <fullName evidence="4">Uncharacterized protein</fullName>
    </submittedName>
</protein>
<keyword evidence="2" id="KW-1133">Transmembrane helix</keyword>
<feature type="chain" id="PRO_5038105818" evidence="3">
    <location>
        <begin position="29"/>
        <end position="325"/>
    </location>
</feature>
<evidence type="ECO:0000313" key="5">
    <source>
        <dbReference type="Proteomes" id="UP000658613"/>
    </source>
</evidence>
<comment type="caution">
    <text evidence="4">The sequence shown here is derived from an EMBL/GenBank/DDBJ whole genome shotgun (WGS) entry which is preliminary data.</text>
</comment>
<evidence type="ECO:0000256" key="2">
    <source>
        <dbReference type="SAM" id="Phobius"/>
    </source>
</evidence>
<feature type="compositionally biased region" description="Basic and acidic residues" evidence="1">
    <location>
        <begin position="303"/>
        <end position="315"/>
    </location>
</feature>
<feature type="compositionally biased region" description="Low complexity" evidence="1">
    <location>
        <begin position="42"/>
        <end position="53"/>
    </location>
</feature>
<dbReference type="RefSeq" id="WP_196825231.1">
    <property type="nucleotide sequence ID" value="NZ_CP046980.1"/>
</dbReference>
<keyword evidence="2" id="KW-0812">Transmembrane</keyword>
<feature type="transmembrane region" description="Helical" evidence="2">
    <location>
        <begin position="272"/>
        <end position="293"/>
    </location>
</feature>
<evidence type="ECO:0000256" key="1">
    <source>
        <dbReference type="SAM" id="MobiDB-lite"/>
    </source>
</evidence>
<keyword evidence="2" id="KW-0472">Membrane</keyword>
<dbReference type="EMBL" id="JADOUE010000001">
    <property type="protein sequence ID" value="MBG6122920.1"/>
    <property type="molecule type" value="Genomic_DNA"/>
</dbReference>
<evidence type="ECO:0000256" key="3">
    <source>
        <dbReference type="SAM" id="SignalP"/>
    </source>
</evidence>
<dbReference type="AlphaFoldDB" id="A0A931E3G2"/>
<feature type="compositionally biased region" description="Low complexity" evidence="1">
    <location>
        <begin position="109"/>
        <end position="133"/>
    </location>
</feature>
<reference evidence="4" key="1">
    <citation type="submission" date="2020-11" db="EMBL/GenBank/DDBJ databases">
        <title>Sequencing the genomes of 1000 actinobacteria strains.</title>
        <authorList>
            <person name="Klenk H.-P."/>
        </authorList>
    </citation>
    <scope>NUCLEOTIDE SEQUENCE</scope>
    <source>
        <strain evidence="4">DSM 45632</strain>
    </source>
</reference>
<dbReference type="Proteomes" id="UP000658613">
    <property type="component" value="Unassembled WGS sequence"/>
</dbReference>